<evidence type="ECO:0000256" key="1">
    <source>
        <dbReference type="ARBA" id="ARBA00022553"/>
    </source>
</evidence>
<dbReference type="Pfam" id="PF00072">
    <property type="entry name" value="Response_reg"/>
    <property type="match status" value="1"/>
</dbReference>
<keyword evidence="1" id="KW-0597">Phosphoprotein</keyword>
<dbReference type="PROSITE" id="PS50110">
    <property type="entry name" value="RESPONSE_REGULATORY"/>
    <property type="match status" value="1"/>
</dbReference>
<evidence type="ECO:0000259" key="6">
    <source>
        <dbReference type="PROSITE" id="PS50110"/>
    </source>
</evidence>
<organism evidence="7">
    <name type="scientific">freshwater metagenome</name>
    <dbReference type="NCBI Taxonomy" id="449393"/>
    <lineage>
        <taxon>unclassified sequences</taxon>
        <taxon>metagenomes</taxon>
        <taxon>ecological metagenomes</taxon>
    </lineage>
</organism>
<dbReference type="EMBL" id="CAFBMK010000190">
    <property type="protein sequence ID" value="CAB4934682.1"/>
    <property type="molecule type" value="Genomic_DNA"/>
</dbReference>
<reference evidence="7" key="1">
    <citation type="submission" date="2020-05" db="EMBL/GenBank/DDBJ databases">
        <authorList>
            <person name="Chiriac C."/>
            <person name="Salcher M."/>
            <person name="Ghai R."/>
            <person name="Kavagutti S V."/>
        </authorList>
    </citation>
    <scope>NUCLEOTIDE SEQUENCE</scope>
</reference>
<dbReference type="SMART" id="SM00421">
    <property type="entry name" value="HTH_LUXR"/>
    <property type="match status" value="1"/>
</dbReference>
<evidence type="ECO:0000256" key="4">
    <source>
        <dbReference type="ARBA" id="ARBA00023163"/>
    </source>
</evidence>
<dbReference type="SUPFAM" id="SSF52172">
    <property type="entry name" value="CheY-like"/>
    <property type="match status" value="1"/>
</dbReference>
<evidence type="ECO:0000256" key="2">
    <source>
        <dbReference type="ARBA" id="ARBA00023015"/>
    </source>
</evidence>
<dbReference type="InterPro" id="IPR016032">
    <property type="entry name" value="Sig_transdc_resp-reg_C-effctor"/>
</dbReference>
<feature type="domain" description="Response regulatory" evidence="6">
    <location>
        <begin position="2"/>
        <end position="123"/>
    </location>
</feature>
<proteinExistence type="predicted"/>
<evidence type="ECO:0000313" key="7">
    <source>
        <dbReference type="EMBL" id="CAB4934682.1"/>
    </source>
</evidence>
<name>A0A6J7IWJ9_9ZZZZ</name>
<gene>
    <name evidence="7" type="ORF">UFOPK3564_02579</name>
</gene>
<keyword evidence="2" id="KW-0805">Transcription regulation</keyword>
<protein>
    <submittedName>
        <fullName evidence="7">Unannotated protein</fullName>
    </submittedName>
</protein>
<dbReference type="InterPro" id="IPR000792">
    <property type="entry name" value="Tscrpt_reg_LuxR_C"/>
</dbReference>
<feature type="domain" description="HTH luxR-type" evidence="5">
    <location>
        <begin position="147"/>
        <end position="219"/>
    </location>
</feature>
<dbReference type="PRINTS" id="PR00038">
    <property type="entry name" value="HTHLUXR"/>
</dbReference>
<dbReference type="GO" id="GO:0000160">
    <property type="term" value="P:phosphorelay signal transduction system"/>
    <property type="evidence" value="ECO:0007669"/>
    <property type="project" value="InterPro"/>
</dbReference>
<dbReference type="CDD" id="cd17535">
    <property type="entry name" value="REC_NarL-like"/>
    <property type="match status" value="1"/>
</dbReference>
<dbReference type="InterPro" id="IPR058245">
    <property type="entry name" value="NreC/VraR/RcsB-like_REC"/>
</dbReference>
<accession>A0A6J7IWJ9</accession>
<dbReference type="Pfam" id="PF00196">
    <property type="entry name" value="GerE"/>
    <property type="match status" value="1"/>
</dbReference>
<evidence type="ECO:0000256" key="3">
    <source>
        <dbReference type="ARBA" id="ARBA00023125"/>
    </source>
</evidence>
<dbReference type="InterPro" id="IPR011006">
    <property type="entry name" value="CheY-like_superfamily"/>
</dbReference>
<dbReference type="SUPFAM" id="SSF46894">
    <property type="entry name" value="C-terminal effector domain of the bipartite response regulators"/>
    <property type="match status" value="1"/>
</dbReference>
<dbReference type="AlphaFoldDB" id="A0A6J7IWJ9"/>
<dbReference type="PANTHER" id="PTHR43214:SF24">
    <property type="entry name" value="TRANSCRIPTIONAL REGULATORY PROTEIN NARL-RELATED"/>
    <property type="match status" value="1"/>
</dbReference>
<dbReference type="InterPro" id="IPR001789">
    <property type="entry name" value="Sig_transdc_resp-reg_receiver"/>
</dbReference>
<keyword evidence="4" id="KW-0804">Transcription</keyword>
<keyword evidence="3" id="KW-0238">DNA-binding</keyword>
<dbReference type="CDD" id="cd06170">
    <property type="entry name" value="LuxR_C_like"/>
    <property type="match status" value="1"/>
</dbReference>
<dbReference type="Gene3D" id="3.40.50.2300">
    <property type="match status" value="1"/>
</dbReference>
<dbReference type="PROSITE" id="PS50043">
    <property type="entry name" value="HTH_LUXR_2"/>
    <property type="match status" value="1"/>
</dbReference>
<dbReference type="GO" id="GO:0006355">
    <property type="term" value="P:regulation of DNA-templated transcription"/>
    <property type="evidence" value="ECO:0007669"/>
    <property type="project" value="InterPro"/>
</dbReference>
<evidence type="ECO:0000259" key="5">
    <source>
        <dbReference type="PROSITE" id="PS50043"/>
    </source>
</evidence>
<dbReference type="InterPro" id="IPR039420">
    <property type="entry name" value="WalR-like"/>
</dbReference>
<sequence length="219" mass="23667">MRVVIVEDHALLREGVVALLREHDVEVVAQAEDGEGLLRIVRGHRPDLAIVDVRLPPTFTDEGLRAAIAARELHPPLAVLVLSQYVEPVYTAELLGSGGQGGVGYMLKERVGDVRAFMDAVRRVAAGGTALDREVVAELVRGRDARTDPALERLTPREREVLALMAEGRTNAAIAEALVVTGGAVEKHVTSLFQKLELPVSQGDHRRVLAVLAYLRATG</sequence>
<dbReference type="GO" id="GO:0003677">
    <property type="term" value="F:DNA binding"/>
    <property type="evidence" value="ECO:0007669"/>
    <property type="project" value="UniProtKB-KW"/>
</dbReference>
<dbReference type="PANTHER" id="PTHR43214">
    <property type="entry name" value="TWO-COMPONENT RESPONSE REGULATOR"/>
    <property type="match status" value="1"/>
</dbReference>
<dbReference type="SMART" id="SM00448">
    <property type="entry name" value="REC"/>
    <property type="match status" value="1"/>
</dbReference>